<name>A0A7J8CRT5_MOLMO</name>
<gene>
    <name evidence="1" type="ORF">HJG59_009808</name>
</gene>
<accession>A0A7J8CRT5</accession>
<comment type="caution">
    <text evidence="1">The sequence shown here is derived from an EMBL/GenBank/DDBJ whole genome shotgun (WGS) entry which is preliminary data.</text>
</comment>
<dbReference type="AlphaFoldDB" id="A0A7J8CRT5"/>
<evidence type="ECO:0000313" key="1">
    <source>
        <dbReference type="EMBL" id="KAF6413634.1"/>
    </source>
</evidence>
<evidence type="ECO:0000313" key="2">
    <source>
        <dbReference type="Proteomes" id="UP000550707"/>
    </source>
</evidence>
<reference evidence="1 2" key="1">
    <citation type="journal article" date="2020" name="Nature">
        <title>Six reference-quality genomes reveal evolution of bat adaptations.</title>
        <authorList>
            <person name="Jebb D."/>
            <person name="Huang Z."/>
            <person name="Pippel M."/>
            <person name="Hughes G.M."/>
            <person name="Lavrichenko K."/>
            <person name="Devanna P."/>
            <person name="Winkler S."/>
            <person name="Jermiin L.S."/>
            <person name="Skirmuntt E.C."/>
            <person name="Katzourakis A."/>
            <person name="Burkitt-Gray L."/>
            <person name="Ray D.A."/>
            <person name="Sullivan K.A.M."/>
            <person name="Roscito J.G."/>
            <person name="Kirilenko B.M."/>
            <person name="Davalos L.M."/>
            <person name="Corthals A.P."/>
            <person name="Power M.L."/>
            <person name="Jones G."/>
            <person name="Ransome R.D."/>
            <person name="Dechmann D.K.N."/>
            <person name="Locatelli A.G."/>
            <person name="Puechmaille S.J."/>
            <person name="Fedrigo O."/>
            <person name="Jarvis E.D."/>
            <person name="Hiller M."/>
            <person name="Vernes S.C."/>
            <person name="Myers E.W."/>
            <person name="Teeling E.C."/>
        </authorList>
    </citation>
    <scope>NUCLEOTIDE SEQUENCE [LARGE SCALE GENOMIC DNA]</scope>
    <source>
        <strain evidence="1">MMolMol1</strain>
        <tissue evidence="1">Muscle</tissue>
    </source>
</reference>
<dbReference type="Proteomes" id="UP000550707">
    <property type="component" value="Unassembled WGS sequence"/>
</dbReference>
<proteinExistence type="predicted"/>
<protein>
    <submittedName>
        <fullName evidence="1">Uncharacterized protein</fullName>
    </submittedName>
</protein>
<dbReference type="EMBL" id="JACASF010000020">
    <property type="protein sequence ID" value="KAF6413634.1"/>
    <property type="molecule type" value="Genomic_DNA"/>
</dbReference>
<dbReference type="InParanoid" id="A0A7J8CRT5"/>
<sequence>MTMVAAQAAPAATSCPVVLGSQAITNWSLYGLVTDKLLVEPLRGPLCGDRDCDNICGWNKTLFIIHINCLLQRIINGPRTKESQVRFQRRACTSVVVRPWPRLGWCGWQPVDVSLSCRCFSLSLPPTLKINVKISLGEG</sequence>
<organism evidence="1 2">
    <name type="scientific">Molossus molossus</name>
    <name type="common">Pallas' mastiff bat</name>
    <name type="synonym">Vespertilio molossus</name>
    <dbReference type="NCBI Taxonomy" id="27622"/>
    <lineage>
        <taxon>Eukaryota</taxon>
        <taxon>Metazoa</taxon>
        <taxon>Chordata</taxon>
        <taxon>Craniata</taxon>
        <taxon>Vertebrata</taxon>
        <taxon>Euteleostomi</taxon>
        <taxon>Mammalia</taxon>
        <taxon>Eutheria</taxon>
        <taxon>Laurasiatheria</taxon>
        <taxon>Chiroptera</taxon>
        <taxon>Yangochiroptera</taxon>
        <taxon>Molossidae</taxon>
        <taxon>Molossus</taxon>
    </lineage>
</organism>
<keyword evidence="2" id="KW-1185">Reference proteome</keyword>